<dbReference type="AlphaFoldDB" id="A0AAV5MC95"/>
<evidence type="ECO:0000256" key="5">
    <source>
        <dbReference type="ARBA" id="ARBA00022729"/>
    </source>
</evidence>
<proteinExistence type="predicted"/>
<dbReference type="SMART" id="SM00220">
    <property type="entry name" value="S_TKc"/>
    <property type="match status" value="1"/>
</dbReference>
<dbReference type="InterPro" id="IPR008271">
    <property type="entry name" value="Ser/Thr_kinase_AS"/>
</dbReference>
<keyword evidence="8" id="KW-0067">ATP-binding</keyword>
<comment type="subcellular location">
    <subcellularLocation>
        <location evidence="1">Membrane</location>
        <topology evidence="1">Single-pass type I membrane protein</topology>
    </subcellularLocation>
</comment>
<dbReference type="Gene3D" id="3.30.200.20">
    <property type="entry name" value="Phosphorylase Kinase, domain 1"/>
    <property type="match status" value="1"/>
</dbReference>
<dbReference type="PANTHER" id="PTHR27009">
    <property type="entry name" value="RUST RESISTANCE KINASE LR10-RELATED"/>
    <property type="match status" value="1"/>
</dbReference>
<dbReference type="InterPro" id="IPR045874">
    <property type="entry name" value="LRK10/LRL21-25-like"/>
</dbReference>
<dbReference type="Gene3D" id="1.10.510.10">
    <property type="entry name" value="Transferase(Phosphotransferase) domain 1"/>
    <property type="match status" value="1"/>
</dbReference>
<protein>
    <recommendedName>
        <fullName evidence="12">Protein kinase domain-containing protein</fullName>
    </recommendedName>
</protein>
<comment type="caution">
    <text evidence="13">The sequence shown here is derived from an EMBL/GenBank/DDBJ whole genome shotgun (WGS) entry which is preliminary data.</text>
</comment>
<evidence type="ECO:0000256" key="7">
    <source>
        <dbReference type="ARBA" id="ARBA00022777"/>
    </source>
</evidence>
<dbReference type="Proteomes" id="UP001054252">
    <property type="component" value="Unassembled WGS sequence"/>
</dbReference>
<evidence type="ECO:0000256" key="4">
    <source>
        <dbReference type="ARBA" id="ARBA00022692"/>
    </source>
</evidence>
<dbReference type="EMBL" id="BPVZ01000225">
    <property type="protein sequence ID" value="GKV47344.1"/>
    <property type="molecule type" value="Genomic_DNA"/>
</dbReference>
<gene>
    <name evidence="13" type="ORF">SLEP1_g54250</name>
</gene>
<keyword evidence="10" id="KW-0472">Membrane</keyword>
<dbReference type="Pfam" id="PF07714">
    <property type="entry name" value="PK_Tyr_Ser-Thr"/>
    <property type="match status" value="1"/>
</dbReference>
<evidence type="ECO:0000256" key="9">
    <source>
        <dbReference type="ARBA" id="ARBA00022989"/>
    </source>
</evidence>
<keyword evidence="5" id="KW-0732">Signal</keyword>
<dbReference type="InterPro" id="IPR001245">
    <property type="entry name" value="Ser-Thr/Tyr_kinase_cat_dom"/>
</dbReference>
<dbReference type="GO" id="GO:0004674">
    <property type="term" value="F:protein serine/threonine kinase activity"/>
    <property type="evidence" value="ECO:0007669"/>
    <property type="project" value="UniProtKB-KW"/>
</dbReference>
<name>A0AAV5MC95_9ROSI</name>
<keyword evidence="7" id="KW-0418">Kinase</keyword>
<evidence type="ECO:0000256" key="8">
    <source>
        <dbReference type="ARBA" id="ARBA00022840"/>
    </source>
</evidence>
<keyword evidence="3" id="KW-0808">Transferase</keyword>
<keyword evidence="9" id="KW-1133">Transmembrane helix</keyword>
<evidence type="ECO:0000256" key="10">
    <source>
        <dbReference type="ARBA" id="ARBA00023136"/>
    </source>
</evidence>
<evidence type="ECO:0000256" key="3">
    <source>
        <dbReference type="ARBA" id="ARBA00022679"/>
    </source>
</evidence>
<sequence length="315" mass="35761">MTNKYRDKLSEGGFGAVYKGKLSDGCLVAVKVLNKAKDNGESFLNEVVSISRTSHVNIVTLFGFCFEGRKRALIYEFMPNGSLEKFIRQENPSDSNRQLNWETLYQIAVGIARGLEYLHQGCNTRILHFDIKPHNILLDDDFCPKTSDFGLAKLCPRKESMVSMADARGTIGYIAPEVFCRNIGRVSHKSDVYSFGMMVLEMVGERENVNAESNHGSEYFPQWIYKRLELDEELGIWSVRNEDDKQRARKMIVVGLWCIQTTPSNRPPMSKLLEMLQGNLDSLEFPPKPFFSSPPRLSTEVDVDSPSSLIPYQIP</sequence>
<evidence type="ECO:0000313" key="14">
    <source>
        <dbReference type="Proteomes" id="UP001054252"/>
    </source>
</evidence>
<keyword evidence="11" id="KW-0325">Glycoprotein</keyword>
<evidence type="ECO:0000256" key="1">
    <source>
        <dbReference type="ARBA" id="ARBA00004479"/>
    </source>
</evidence>
<accession>A0AAV5MC95</accession>
<evidence type="ECO:0000256" key="11">
    <source>
        <dbReference type="ARBA" id="ARBA00023180"/>
    </source>
</evidence>
<dbReference type="InterPro" id="IPR000719">
    <property type="entry name" value="Prot_kinase_dom"/>
</dbReference>
<dbReference type="GO" id="GO:0005524">
    <property type="term" value="F:ATP binding"/>
    <property type="evidence" value="ECO:0007669"/>
    <property type="project" value="UniProtKB-KW"/>
</dbReference>
<dbReference type="SUPFAM" id="SSF56112">
    <property type="entry name" value="Protein kinase-like (PK-like)"/>
    <property type="match status" value="1"/>
</dbReference>
<keyword evidence="6" id="KW-0547">Nucleotide-binding</keyword>
<keyword evidence="14" id="KW-1185">Reference proteome</keyword>
<keyword evidence="4" id="KW-0812">Transmembrane</keyword>
<reference evidence="13 14" key="1">
    <citation type="journal article" date="2021" name="Commun. Biol.">
        <title>The genome of Shorea leprosula (Dipterocarpaceae) highlights the ecological relevance of drought in aseasonal tropical rainforests.</title>
        <authorList>
            <person name="Ng K.K.S."/>
            <person name="Kobayashi M.J."/>
            <person name="Fawcett J.A."/>
            <person name="Hatakeyama M."/>
            <person name="Paape T."/>
            <person name="Ng C.H."/>
            <person name="Ang C.C."/>
            <person name="Tnah L.H."/>
            <person name="Lee C.T."/>
            <person name="Nishiyama T."/>
            <person name="Sese J."/>
            <person name="O'Brien M.J."/>
            <person name="Copetti D."/>
            <person name="Mohd Noor M.I."/>
            <person name="Ong R.C."/>
            <person name="Putra M."/>
            <person name="Sireger I.Z."/>
            <person name="Indrioko S."/>
            <person name="Kosugi Y."/>
            <person name="Izuno A."/>
            <person name="Isagi Y."/>
            <person name="Lee S.L."/>
            <person name="Shimizu K.K."/>
        </authorList>
    </citation>
    <scope>NUCLEOTIDE SEQUENCE [LARGE SCALE GENOMIC DNA]</scope>
    <source>
        <strain evidence="13">214</strain>
    </source>
</reference>
<keyword evidence="2" id="KW-0723">Serine/threonine-protein kinase</keyword>
<dbReference type="PROSITE" id="PS00108">
    <property type="entry name" value="PROTEIN_KINASE_ST"/>
    <property type="match status" value="1"/>
</dbReference>
<dbReference type="PROSITE" id="PS50011">
    <property type="entry name" value="PROTEIN_KINASE_DOM"/>
    <property type="match status" value="1"/>
</dbReference>
<evidence type="ECO:0000313" key="13">
    <source>
        <dbReference type="EMBL" id="GKV47344.1"/>
    </source>
</evidence>
<dbReference type="FunFam" id="1.10.510.10:FF:000590">
    <property type="entry name" value="PR5-like receptor kinase"/>
    <property type="match status" value="1"/>
</dbReference>
<dbReference type="GO" id="GO:0016020">
    <property type="term" value="C:membrane"/>
    <property type="evidence" value="ECO:0007669"/>
    <property type="project" value="UniProtKB-SubCell"/>
</dbReference>
<dbReference type="InterPro" id="IPR011009">
    <property type="entry name" value="Kinase-like_dom_sf"/>
</dbReference>
<evidence type="ECO:0000256" key="6">
    <source>
        <dbReference type="ARBA" id="ARBA00022741"/>
    </source>
</evidence>
<feature type="domain" description="Protein kinase" evidence="12">
    <location>
        <begin position="3"/>
        <end position="291"/>
    </location>
</feature>
<organism evidence="13 14">
    <name type="scientific">Rubroshorea leprosula</name>
    <dbReference type="NCBI Taxonomy" id="152421"/>
    <lineage>
        <taxon>Eukaryota</taxon>
        <taxon>Viridiplantae</taxon>
        <taxon>Streptophyta</taxon>
        <taxon>Embryophyta</taxon>
        <taxon>Tracheophyta</taxon>
        <taxon>Spermatophyta</taxon>
        <taxon>Magnoliopsida</taxon>
        <taxon>eudicotyledons</taxon>
        <taxon>Gunneridae</taxon>
        <taxon>Pentapetalae</taxon>
        <taxon>rosids</taxon>
        <taxon>malvids</taxon>
        <taxon>Malvales</taxon>
        <taxon>Dipterocarpaceae</taxon>
        <taxon>Rubroshorea</taxon>
    </lineage>
</organism>
<evidence type="ECO:0000259" key="12">
    <source>
        <dbReference type="PROSITE" id="PS50011"/>
    </source>
</evidence>
<evidence type="ECO:0000256" key="2">
    <source>
        <dbReference type="ARBA" id="ARBA00022527"/>
    </source>
</evidence>